<dbReference type="GeneID" id="54556274"/>
<accession>A0A6A6K096</accession>
<evidence type="ECO:0000313" key="5">
    <source>
        <dbReference type="Proteomes" id="UP000800097"/>
    </source>
</evidence>
<keyword evidence="2" id="KW-0677">Repeat</keyword>
<dbReference type="Proteomes" id="UP000800097">
    <property type="component" value="Unassembled WGS sequence"/>
</dbReference>
<keyword evidence="1" id="KW-0433">Leucine-rich repeat</keyword>
<evidence type="ECO:0000256" key="2">
    <source>
        <dbReference type="ARBA" id="ARBA00022737"/>
    </source>
</evidence>
<dbReference type="GO" id="GO:0005737">
    <property type="term" value="C:cytoplasm"/>
    <property type="evidence" value="ECO:0007669"/>
    <property type="project" value="TreeGrafter"/>
</dbReference>
<dbReference type="OrthoDB" id="1517790at2759"/>
<feature type="compositionally biased region" description="Basic and acidic residues" evidence="3">
    <location>
        <begin position="88"/>
        <end position="100"/>
    </location>
</feature>
<dbReference type="EMBL" id="ML986484">
    <property type="protein sequence ID" value="KAF2280769.1"/>
    <property type="molecule type" value="Genomic_DNA"/>
</dbReference>
<dbReference type="InterPro" id="IPR032675">
    <property type="entry name" value="LRR_dom_sf"/>
</dbReference>
<dbReference type="AlphaFoldDB" id="A0A6A6K096"/>
<evidence type="ECO:0008006" key="6">
    <source>
        <dbReference type="Google" id="ProtNLM"/>
    </source>
</evidence>
<dbReference type="InterPro" id="IPR050216">
    <property type="entry name" value="LRR_domain-containing"/>
</dbReference>
<dbReference type="RefSeq" id="XP_033658306.1">
    <property type="nucleotide sequence ID" value="XM_033803099.1"/>
</dbReference>
<evidence type="ECO:0000256" key="1">
    <source>
        <dbReference type="ARBA" id="ARBA00022614"/>
    </source>
</evidence>
<gene>
    <name evidence="4" type="ORF">EI97DRAFT_8085</name>
</gene>
<keyword evidence="5" id="KW-1185">Reference proteome</keyword>
<dbReference type="PANTHER" id="PTHR48051">
    <property type="match status" value="1"/>
</dbReference>
<protein>
    <recommendedName>
        <fullName evidence="6">L domain-like protein</fullName>
    </recommendedName>
</protein>
<organism evidence="4 5">
    <name type="scientific">Westerdykella ornata</name>
    <dbReference type="NCBI Taxonomy" id="318751"/>
    <lineage>
        <taxon>Eukaryota</taxon>
        <taxon>Fungi</taxon>
        <taxon>Dikarya</taxon>
        <taxon>Ascomycota</taxon>
        <taxon>Pezizomycotina</taxon>
        <taxon>Dothideomycetes</taxon>
        <taxon>Pleosporomycetidae</taxon>
        <taxon>Pleosporales</taxon>
        <taxon>Sporormiaceae</taxon>
        <taxon>Westerdykella</taxon>
    </lineage>
</organism>
<dbReference type="SUPFAM" id="SSF52058">
    <property type="entry name" value="L domain-like"/>
    <property type="match status" value="1"/>
</dbReference>
<evidence type="ECO:0000313" key="4">
    <source>
        <dbReference type="EMBL" id="KAF2280769.1"/>
    </source>
</evidence>
<dbReference type="Gene3D" id="3.80.10.10">
    <property type="entry name" value="Ribonuclease Inhibitor"/>
    <property type="match status" value="1"/>
</dbReference>
<reference evidence="4" key="1">
    <citation type="journal article" date="2020" name="Stud. Mycol.">
        <title>101 Dothideomycetes genomes: a test case for predicting lifestyles and emergence of pathogens.</title>
        <authorList>
            <person name="Haridas S."/>
            <person name="Albert R."/>
            <person name="Binder M."/>
            <person name="Bloem J."/>
            <person name="Labutti K."/>
            <person name="Salamov A."/>
            <person name="Andreopoulos B."/>
            <person name="Baker S."/>
            <person name="Barry K."/>
            <person name="Bills G."/>
            <person name="Bluhm B."/>
            <person name="Cannon C."/>
            <person name="Castanera R."/>
            <person name="Culley D."/>
            <person name="Daum C."/>
            <person name="Ezra D."/>
            <person name="Gonzalez J."/>
            <person name="Henrissat B."/>
            <person name="Kuo A."/>
            <person name="Liang C."/>
            <person name="Lipzen A."/>
            <person name="Lutzoni F."/>
            <person name="Magnuson J."/>
            <person name="Mondo S."/>
            <person name="Nolan M."/>
            <person name="Ohm R."/>
            <person name="Pangilinan J."/>
            <person name="Park H.-J."/>
            <person name="Ramirez L."/>
            <person name="Alfaro M."/>
            <person name="Sun H."/>
            <person name="Tritt A."/>
            <person name="Yoshinaga Y."/>
            <person name="Zwiers L.-H."/>
            <person name="Turgeon B."/>
            <person name="Goodwin S."/>
            <person name="Spatafora J."/>
            <person name="Crous P."/>
            <person name="Grigoriev I."/>
        </authorList>
    </citation>
    <scope>NUCLEOTIDE SEQUENCE</scope>
    <source>
        <strain evidence="4">CBS 379.55</strain>
    </source>
</reference>
<evidence type="ECO:0000256" key="3">
    <source>
        <dbReference type="SAM" id="MobiDB-lite"/>
    </source>
</evidence>
<sequence length="578" mass="66534">MMDPDSEKENLPPPEFARTDTASKSEPLPQQDEIASSPPLVPFSEAMSPTSSEPPIFSSDGPEHMDDVENYASPRDKRKRAGPWWEGDSERPSAAKKGRNMERYDSGVVAYSDDVDQFEPVPEAAGSFDEGHKHFVQRLLDCVHANRDYFEYDTGTLEDHHLEQVYLLNQIINPGPDPGTEVPADGQYRSMVPRLKLNFRCNQLCRLHINLFSLENITSLTLRDNNIQELSPQIGQLRNLVSLDLSNNNLFWMPSELHSLLKPHGNLRGFSCGGNCLPWPTPSGFCRLRPFALLKLEDPPTRAECLHNLWERYRAAILLEKEEDVPKEWENYDGSLDKYREDLVWDLSFFEYWEHKYPNFCSYFNRHVLLGCSPVSYFYEHGQLIPGSFNLETLYDVKKRTTDIGSACVVPTSRGLISFPRVHRERTPSPPQSSSAVRTLFSLSLNEALRNESPATIRQFLGAEIPPVIDAALSRAEDNKERLLTTFLTCRCGKSFLIPRAVWFEYWLDLYGPQVPYKVQVCSWACAERFYMKSYLDPEEDPVLGRRDWISRLPMELQREMEEDEDNWSEWRELSGTE</sequence>
<name>A0A6A6K096_WESOR</name>
<feature type="region of interest" description="Disordered" evidence="3">
    <location>
        <begin position="1"/>
        <end position="100"/>
    </location>
</feature>
<dbReference type="PANTHER" id="PTHR48051:SF54">
    <property type="entry name" value="LEUCINE-RICH REPEAT-CONTAINING PROTEIN"/>
    <property type="match status" value="1"/>
</dbReference>
<proteinExistence type="predicted"/>
<feature type="compositionally biased region" description="Basic and acidic residues" evidence="3">
    <location>
        <begin position="1"/>
        <end position="10"/>
    </location>
</feature>